<dbReference type="AlphaFoldDB" id="A0A3B0UQD3"/>
<organism evidence="2">
    <name type="scientific">hydrothermal vent metagenome</name>
    <dbReference type="NCBI Taxonomy" id="652676"/>
    <lineage>
        <taxon>unclassified sequences</taxon>
        <taxon>metagenomes</taxon>
        <taxon>ecological metagenomes</taxon>
    </lineage>
</organism>
<dbReference type="Gene3D" id="1.20.58.1290">
    <property type="entry name" value="CarD-like, C-terminal domain"/>
    <property type="match status" value="1"/>
</dbReference>
<sequence>MENTHTYSEGEWIVHSRYGIGKIEGVDVKEISGEKTNYFRITTTDSIYWMPVDQMDSDVLRPLASLEEIDQAIIVLQKPPEEMSPNFQIRQNRIQKTQMDNTPDGMAELIRDLRAYRREKGVLNSTERSAFRTLKRRLIQEWAIVTGVKTEKIESKLNTMIDL</sequence>
<dbReference type="Pfam" id="PF02559">
    <property type="entry name" value="CarD_TRCF_RID"/>
    <property type="match status" value="1"/>
</dbReference>
<gene>
    <name evidence="2" type="ORF">MNBD_CHLOROFLEXI01-4452</name>
</gene>
<dbReference type="Gene3D" id="2.40.10.170">
    <property type="match status" value="1"/>
</dbReference>
<proteinExistence type="predicted"/>
<dbReference type="PANTHER" id="PTHR38447:SF1">
    <property type="entry name" value="RNA POLYMERASE-BINDING TRANSCRIPTION FACTOR CARD"/>
    <property type="match status" value="1"/>
</dbReference>
<dbReference type="SMART" id="SM01058">
    <property type="entry name" value="CarD_TRCF"/>
    <property type="match status" value="1"/>
</dbReference>
<reference evidence="2" key="1">
    <citation type="submission" date="2018-06" db="EMBL/GenBank/DDBJ databases">
        <authorList>
            <person name="Zhirakovskaya E."/>
        </authorList>
    </citation>
    <scope>NUCLEOTIDE SEQUENCE</scope>
</reference>
<dbReference type="Pfam" id="PF21095">
    <property type="entry name" value="CarD_C"/>
    <property type="match status" value="1"/>
</dbReference>
<dbReference type="InterPro" id="IPR036101">
    <property type="entry name" value="CarD-like/TRCF_RID_sf"/>
</dbReference>
<dbReference type="InterPro" id="IPR048792">
    <property type="entry name" value="CarD_C"/>
</dbReference>
<dbReference type="InterPro" id="IPR042215">
    <property type="entry name" value="CarD-like_C"/>
</dbReference>
<protein>
    <recommendedName>
        <fullName evidence="1">CarD-like/TRCF RNAP-interacting domain-containing protein</fullName>
    </recommendedName>
</protein>
<name>A0A3B0UQD3_9ZZZZ</name>
<evidence type="ECO:0000313" key="2">
    <source>
        <dbReference type="EMBL" id="VAW31350.1"/>
    </source>
</evidence>
<dbReference type="InterPro" id="IPR052531">
    <property type="entry name" value="CarD-like_regulator"/>
</dbReference>
<dbReference type="PANTHER" id="PTHR38447">
    <property type="entry name" value="TRANSCRIPTION FACTOR YDEB-RELATED"/>
    <property type="match status" value="1"/>
</dbReference>
<dbReference type="EMBL" id="UOEU01000205">
    <property type="protein sequence ID" value="VAW31350.1"/>
    <property type="molecule type" value="Genomic_DNA"/>
</dbReference>
<dbReference type="GO" id="GO:0009303">
    <property type="term" value="P:rRNA transcription"/>
    <property type="evidence" value="ECO:0007669"/>
    <property type="project" value="TreeGrafter"/>
</dbReference>
<feature type="domain" description="CarD-like/TRCF RNAP-interacting" evidence="1">
    <location>
        <begin position="6"/>
        <end position="114"/>
    </location>
</feature>
<dbReference type="InterPro" id="IPR003711">
    <property type="entry name" value="CarD-like/TRCF_RID"/>
</dbReference>
<dbReference type="SUPFAM" id="SSF141259">
    <property type="entry name" value="CarD-like"/>
    <property type="match status" value="1"/>
</dbReference>
<accession>A0A3B0UQD3</accession>
<evidence type="ECO:0000259" key="1">
    <source>
        <dbReference type="SMART" id="SM01058"/>
    </source>
</evidence>